<dbReference type="Proteomes" id="UP001165190">
    <property type="component" value="Unassembled WGS sequence"/>
</dbReference>
<evidence type="ECO:0000313" key="2">
    <source>
        <dbReference type="Proteomes" id="UP001165190"/>
    </source>
</evidence>
<reference evidence="1" key="1">
    <citation type="submission" date="2023-05" db="EMBL/GenBank/DDBJ databases">
        <title>Genome and transcriptome analyses reveal genes involved in the formation of fine ridges on petal epidermal cells in Hibiscus trionum.</title>
        <authorList>
            <person name="Koshimizu S."/>
            <person name="Masuda S."/>
            <person name="Ishii T."/>
            <person name="Shirasu K."/>
            <person name="Hoshino A."/>
            <person name="Arita M."/>
        </authorList>
    </citation>
    <scope>NUCLEOTIDE SEQUENCE</scope>
    <source>
        <strain evidence="1">Hamamatsu line</strain>
    </source>
</reference>
<protein>
    <submittedName>
        <fullName evidence="1">Uncharacterized protein</fullName>
    </submittedName>
</protein>
<evidence type="ECO:0000313" key="1">
    <source>
        <dbReference type="EMBL" id="GMJ15421.1"/>
    </source>
</evidence>
<dbReference type="OrthoDB" id="10584600at2759"/>
<proteinExistence type="predicted"/>
<keyword evidence="2" id="KW-1185">Reference proteome</keyword>
<accession>A0A9W7JIZ4</accession>
<gene>
    <name evidence="1" type="ORF">HRI_005211300</name>
</gene>
<comment type="caution">
    <text evidence="1">The sequence shown here is derived from an EMBL/GenBank/DDBJ whole genome shotgun (WGS) entry which is preliminary data.</text>
</comment>
<organism evidence="1 2">
    <name type="scientific">Hibiscus trionum</name>
    <name type="common">Flower of an hour</name>
    <dbReference type="NCBI Taxonomy" id="183268"/>
    <lineage>
        <taxon>Eukaryota</taxon>
        <taxon>Viridiplantae</taxon>
        <taxon>Streptophyta</taxon>
        <taxon>Embryophyta</taxon>
        <taxon>Tracheophyta</taxon>
        <taxon>Spermatophyta</taxon>
        <taxon>Magnoliopsida</taxon>
        <taxon>eudicotyledons</taxon>
        <taxon>Gunneridae</taxon>
        <taxon>Pentapetalae</taxon>
        <taxon>rosids</taxon>
        <taxon>malvids</taxon>
        <taxon>Malvales</taxon>
        <taxon>Malvaceae</taxon>
        <taxon>Malvoideae</taxon>
        <taxon>Hibiscus</taxon>
    </lineage>
</organism>
<dbReference type="EMBL" id="BSYR01000077">
    <property type="protein sequence ID" value="GMJ15421.1"/>
    <property type="molecule type" value="Genomic_DNA"/>
</dbReference>
<sequence length="122" mass="13539">MILNDFTFPFRSVSVSSRLPKPVPCSSSFACYHHLPATALFRSSTSSRSSGSYWDLKSWSAGDLSFLHLSAASSPLLSGDQGCLSQALPSLPRRRKSNLVPRASKDVPYSFRFPPMTKKPRW</sequence>
<name>A0A9W7JIZ4_HIBTR</name>
<dbReference type="AlphaFoldDB" id="A0A9W7JIZ4"/>